<dbReference type="AlphaFoldDB" id="A0A1N7JGE7"/>
<name>A0A1N7JGE7_9BACL</name>
<protein>
    <submittedName>
        <fullName evidence="1">Dimeric dUTPase, all-alpha-NTP-PPase (MazG) superfamily</fullName>
    </submittedName>
</protein>
<reference evidence="2" key="1">
    <citation type="submission" date="2017-01" db="EMBL/GenBank/DDBJ databases">
        <authorList>
            <person name="Varghese N."/>
            <person name="Submissions S."/>
        </authorList>
    </citation>
    <scope>NUCLEOTIDE SEQUENCE [LARGE SCALE GENOMIC DNA]</scope>
    <source>
        <strain evidence="2">DSM 45196</strain>
    </source>
</reference>
<dbReference type="Pfam" id="PF08761">
    <property type="entry name" value="dUTPase_2"/>
    <property type="match status" value="2"/>
</dbReference>
<sequence>MNLAKLFELQKELDDRIIDKKGLKGQNLLPNKILALQVELGELANEWRGFKHWSNDQTPRIRVEIGACKQCAGTGKTVIGDPTTPDCWSCDGEGEEIKNPLLEEYVDCLHFILSIGLELDMEEWSPYFSKIIASAENEITIQFQDIFRYTCLLRGKERKLAWDRLAAHLLGLADMLGFTWEDVEAVYIRKNRVNHFRQTEGY</sequence>
<dbReference type="CDD" id="cd11527">
    <property type="entry name" value="NTP-PPase_dUTPase"/>
    <property type="match status" value="1"/>
</dbReference>
<dbReference type="InterPro" id="IPR014871">
    <property type="entry name" value="dUTPase/dCTP_pyrophosphatase"/>
</dbReference>
<organism evidence="1 2">
    <name type="scientific">Kroppenstedtia eburnea</name>
    <dbReference type="NCBI Taxonomy" id="714067"/>
    <lineage>
        <taxon>Bacteria</taxon>
        <taxon>Bacillati</taxon>
        <taxon>Bacillota</taxon>
        <taxon>Bacilli</taxon>
        <taxon>Bacillales</taxon>
        <taxon>Thermoactinomycetaceae</taxon>
        <taxon>Kroppenstedtia</taxon>
    </lineage>
</organism>
<dbReference type="SUPFAM" id="SSF101386">
    <property type="entry name" value="all-alpha NTP pyrophosphatases"/>
    <property type="match status" value="1"/>
</dbReference>
<accession>A0A1N7JGE7</accession>
<dbReference type="Proteomes" id="UP000186795">
    <property type="component" value="Unassembled WGS sequence"/>
</dbReference>
<proteinExistence type="predicted"/>
<dbReference type="RefSeq" id="WP_076523626.1">
    <property type="nucleotide sequence ID" value="NZ_CP048103.1"/>
</dbReference>
<evidence type="ECO:0000313" key="2">
    <source>
        <dbReference type="Proteomes" id="UP000186795"/>
    </source>
</evidence>
<gene>
    <name evidence="1" type="ORF">SAMN05421790_10262</name>
</gene>
<dbReference type="Gene3D" id="1.10.4010.10">
    <property type="entry name" value="Type II deoxyuridine triphosphatase"/>
    <property type="match status" value="1"/>
</dbReference>
<dbReference type="PIRSF" id="PIRSF030140">
    <property type="entry name" value="UCP030140"/>
    <property type="match status" value="1"/>
</dbReference>
<dbReference type="OrthoDB" id="5506143at2"/>
<dbReference type="EMBL" id="FTOD01000002">
    <property type="protein sequence ID" value="SIS48389.1"/>
    <property type="molecule type" value="Genomic_DNA"/>
</dbReference>
<keyword evidence="2" id="KW-1185">Reference proteome</keyword>
<evidence type="ECO:0000313" key="1">
    <source>
        <dbReference type="EMBL" id="SIS48389.1"/>
    </source>
</evidence>
<dbReference type="InterPro" id="IPR016947">
    <property type="entry name" value="UCP030140"/>
</dbReference>